<evidence type="ECO:0000313" key="17">
    <source>
        <dbReference type="Proteomes" id="UP000253529"/>
    </source>
</evidence>
<accession>A0A366EIZ4</accession>
<keyword evidence="7" id="KW-1015">Disulfide bond</keyword>
<feature type="binding site" evidence="11">
    <location>
        <position position="114"/>
    </location>
    <ligand>
        <name>FAD</name>
        <dbReference type="ChEBI" id="CHEBI:57692"/>
    </ligand>
</feature>
<dbReference type="InterPro" id="IPR012999">
    <property type="entry name" value="Pyr_OxRdtase_I_AS"/>
</dbReference>
<dbReference type="FunFam" id="3.50.50.60:FF:000025">
    <property type="entry name" value="Dihydrolipoyl dehydrogenase"/>
    <property type="match status" value="1"/>
</dbReference>
<feature type="domain" description="FAD/NAD(P)-binding" evidence="15">
    <location>
        <begin position="3"/>
        <end position="327"/>
    </location>
</feature>
<feature type="active site" description="Proton acceptor" evidence="10">
    <location>
        <position position="444"/>
    </location>
</feature>
<dbReference type="Pfam" id="PF07992">
    <property type="entry name" value="Pyr_redox_2"/>
    <property type="match status" value="1"/>
</dbReference>
<dbReference type="InterPro" id="IPR050151">
    <property type="entry name" value="Class-I_Pyr_Nuc-Dis_Oxidored"/>
</dbReference>
<evidence type="ECO:0000256" key="7">
    <source>
        <dbReference type="ARBA" id="ARBA00023157"/>
    </source>
</evidence>
<comment type="cofactor">
    <cofactor evidence="11 13">
        <name>FAD</name>
        <dbReference type="ChEBI" id="CHEBI:57692"/>
    </cofactor>
    <text evidence="11 13">Binds 1 FAD per subunit.</text>
</comment>
<keyword evidence="6 11" id="KW-0520">NAD</keyword>
<dbReference type="PIRSF" id="PIRSF000350">
    <property type="entry name" value="Mercury_reductase_MerA"/>
    <property type="match status" value="1"/>
</dbReference>
<dbReference type="GO" id="GO:0005737">
    <property type="term" value="C:cytoplasm"/>
    <property type="evidence" value="ECO:0007669"/>
    <property type="project" value="UniProtKB-ARBA"/>
</dbReference>
<evidence type="ECO:0000256" key="8">
    <source>
        <dbReference type="ARBA" id="ARBA00023284"/>
    </source>
</evidence>
<dbReference type="RefSeq" id="WP_113893552.1">
    <property type="nucleotide sequence ID" value="NZ_QNRK01000053.1"/>
</dbReference>
<evidence type="ECO:0000259" key="15">
    <source>
        <dbReference type="Pfam" id="PF07992"/>
    </source>
</evidence>
<dbReference type="PANTHER" id="PTHR22912">
    <property type="entry name" value="DISULFIDE OXIDOREDUCTASE"/>
    <property type="match status" value="1"/>
</dbReference>
<evidence type="ECO:0000313" key="16">
    <source>
        <dbReference type="EMBL" id="RBP02304.1"/>
    </source>
</evidence>
<keyword evidence="3 13" id="KW-0285">Flavoprotein</keyword>
<gene>
    <name evidence="16" type="ORF">DFR50_1534</name>
</gene>
<dbReference type="GO" id="GO:1990234">
    <property type="term" value="C:transferase complex"/>
    <property type="evidence" value="ECO:0007669"/>
    <property type="project" value="UniProtKB-ARBA"/>
</dbReference>
<dbReference type="PRINTS" id="PR00368">
    <property type="entry name" value="FADPNR"/>
</dbReference>
<dbReference type="EC" id="1.8.1.4" evidence="2 13"/>
<feature type="binding site" evidence="11">
    <location>
        <begin position="143"/>
        <end position="145"/>
    </location>
    <ligand>
        <name>FAD</name>
        <dbReference type="ChEBI" id="CHEBI:57692"/>
    </ligand>
</feature>
<dbReference type="PANTHER" id="PTHR22912:SF151">
    <property type="entry name" value="DIHYDROLIPOYL DEHYDROGENASE, MITOCHONDRIAL"/>
    <property type="match status" value="1"/>
</dbReference>
<evidence type="ECO:0000256" key="10">
    <source>
        <dbReference type="PIRSR" id="PIRSR000350-2"/>
    </source>
</evidence>
<feature type="disulfide bond" description="Redox-active" evidence="12">
    <location>
        <begin position="41"/>
        <end position="46"/>
    </location>
</feature>
<dbReference type="InterPro" id="IPR006258">
    <property type="entry name" value="Lipoamide_DH"/>
</dbReference>
<evidence type="ECO:0000256" key="4">
    <source>
        <dbReference type="ARBA" id="ARBA00022827"/>
    </source>
</evidence>
<dbReference type="EMBL" id="QNRK01000053">
    <property type="protein sequence ID" value="RBP02304.1"/>
    <property type="molecule type" value="Genomic_DNA"/>
</dbReference>
<comment type="catalytic activity">
    <reaction evidence="9 13">
        <text>N(6)-[(R)-dihydrolipoyl]-L-lysyl-[protein] + NAD(+) = N(6)-[(R)-lipoyl]-L-lysyl-[protein] + NADH + H(+)</text>
        <dbReference type="Rhea" id="RHEA:15045"/>
        <dbReference type="Rhea" id="RHEA-COMP:10474"/>
        <dbReference type="Rhea" id="RHEA-COMP:10475"/>
        <dbReference type="ChEBI" id="CHEBI:15378"/>
        <dbReference type="ChEBI" id="CHEBI:57540"/>
        <dbReference type="ChEBI" id="CHEBI:57945"/>
        <dbReference type="ChEBI" id="CHEBI:83099"/>
        <dbReference type="ChEBI" id="CHEBI:83100"/>
        <dbReference type="EC" id="1.8.1.4"/>
    </reaction>
</comment>
<keyword evidence="4 11" id="KW-0274">FAD</keyword>
<dbReference type="GO" id="GO:0045333">
    <property type="term" value="P:cellular respiration"/>
    <property type="evidence" value="ECO:0007669"/>
    <property type="project" value="UniProtKB-ARBA"/>
</dbReference>
<dbReference type="Gene3D" id="3.50.50.60">
    <property type="entry name" value="FAD/NAD(P)-binding domain"/>
    <property type="match status" value="2"/>
</dbReference>
<comment type="caution">
    <text evidence="16">The sequence shown here is derived from an EMBL/GenBank/DDBJ whole genome shotgun (WGS) entry which is preliminary data.</text>
</comment>
<name>A0A366EIZ4_9HYPH</name>
<keyword evidence="8 13" id="KW-0676">Redox-active center</keyword>
<feature type="binding site" evidence="11">
    <location>
        <begin position="180"/>
        <end position="187"/>
    </location>
    <ligand>
        <name>NAD(+)</name>
        <dbReference type="ChEBI" id="CHEBI:57540"/>
    </ligand>
</feature>
<dbReference type="SUPFAM" id="SSF51905">
    <property type="entry name" value="FAD/NAD(P)-binding domain"/>
    <property type="match status" value="1"/>
</dbReference>
<evidence type="ECO:0000256" key="6">
    <source>
        <dbReference type="ARBA" id="ARBA00023027"/>
    </source>
</evidence>
<evidence type="ECO:0000256" key="1">
    <source>
        <dbReference type="ARBA" id="ARBA00007532"/>
    </source>
</evidence>
<dbReference type="GO" id="GO:0006103">
    <property type="term" value="P:2-oxoglutarate metabolic process"/>
    <property type="evidence" value="ECO:0007669"/>
    <property type="project" value="TreeGrafter"/>
</dbReference>
<evidence type="ECO:0000256" key="3">
    <source>
        <dbReference type="ARBA" id="ARBA00022630"/>
    </source>
</evidence>
<evidence type="ECO:0000256" key="5">
    <source>
        <dbReference type="ARBA" id="ARBA00023002"/>
    </source>
</evidence>
<dbReference type="Pfam" id="PF02852">
    <property type="entry name" value="Pyr_redox_dim"/>
    <property type="match status" value="1"/>
</dbReference>
<dbReference type="AlphaFoldDB" id="A0A366EIZ4"/>
<keyword evidence="11" id="KW-0547">Nucleotide-binding</keyword>
<keyword evidence="5 13" id="KW-0560">Oxidoreductase</keyword>
<dbReference type="GO" id="GO:0004148">
    <property type="term" value="F:dihydrolipoyl dehydrogenase (NADH) activity"/>
    <property type="evidence" value="ECO:0007669"/>
    <property type="project" value="UniProtKB-EC"/>
</dbReference>
<dbReference type="InterPro" id="IPR001100">
    <property type="entry name" value="Pyr_nuc-diS_OxRdtase"/>
</dbReference>
<keyword evidence="17" id="KW-1185">Reference proteome</keyword>
<proteinExistence type="inferred from homology"/>
<evidence type="ECO:0000256" key="2">
    <source>
        <dbReference type="ARBA" id="ARBA00012608"/>
    </source>
</evidence>
<comment type="similarity">
    <text evidence="1 13">Belongs to the class-I pyridine nucleotide-disulfide oxidoreductase family.</text>
</comment>
<evidence type="ECO:0000256" key="12">
    <source>
        <dbReference type="PIRSR" id="PIRSR000350-4"/>
    </source>
</evidence>
<dbReference type="InterPro" id="IPR023753">
    <property type="entry name" value="FAD/NAD-binding_dom"/>
</dbReference>
<feature type="binding site" evidence="11">
    <location>
        <position position="50"/>
    </location>
    <ligand>
        <name>FAD</name>
        <dbReference type="ChEBI" id="CHEBI:57692"/>
    </ligand>
</feature>
<protein>
    <recommendedName>
        <fullName evidence="2 13">Dihydrolipoyl dehydrogenase</fullName>
        <ecNumber evidence="2 13">1.8.1.4</ecNumber>
    </recommendedName>
</protein>
<evidence type="ECO:0000256" key="9">
    <source>
        <dbReference type="ARBA" id="ARBA00049187"/>
    </source>
</evidence>
<dbReference type="GO" id="GO:0050660">
    <property type="term" value="F:flavin adenine dinucleotide binding"/>
    <property type="evidence" value="ECO:0007669"/>
    <property type="project" value="InterPro"/>
</dbReference>
<feature type="domain" description="Pyridine nucleotide-disulphide oxidoreductase dimerisation" evidence="14">
    <location>
        <begin position="346"/>
        <end position="455"/>
    </location>
</feature>
<organism evidence="16 17">
    <name type="scientific">Roseiarcus fermentans</name>
    <dbReference type="NCBI Taxonomy" id="1473586"/>
    <lineage>
        <taxon>Bacteria</taxon>
        <taxon>Pseudomonadati</taxon>
        <taxon>Pseudomonadota</taxon>
        <taxon>Alphaproteobacteria</taxon>
        <taxon>Hyphomicrobiales</taxon>
        <taxon>Roseiarcaceae</taxon>
        <taxon>Roseiarcus</taxon>
    </lineage>
</organism>
<dbReference type="OrthoDB" id="9776382at2"/>
<feature type="binding site" evidence="11">
    <location>
        <position position="312"/>
    </location>
    <ligand>
        <name>FAD</name>
        <dbReference type="ChEBI" id="CHEBI:57692"/>
    </ligand>
</feature>
<feature type="binding site" evidence="11">
    <location>
        <position position="203"/>
    </location>
    <ligand>
        <name>NAD(+)</name>
        <dbReference type="ChEBI" id="CHEBI:57540"/>
    </ligand>
</feature>
<dbReference type="NCBIfam" id="TIGR01350">
    <property type="entry name" value="lipoamide_DH"/>
    <property type="match status" value="1"/>
</dbReference>
<evidence type="ECO:0000256" key="11">
    <source>
        <dbReference type="PIRSR" id="PIRSR000350-3"/>
    </source>
</evidence>
<dbReference type="Gene3D" id="3.30.390.30">
    <property type="match status" value="1"/>
</dbReference>
<comment type="miscellaneous">
    <text evidence="13">The active site is a redox-active disulfide bond.</text>
</comment>
<dbReference type="PRINTS" id="PR00411">
    <property type="entry name" value="PNDRDTASEI"/>
</dbReference>
<reference evidence="16 17" key="1">
    <citation type="submission" date="2018-06" db="EMBL/GenBank/DDBJ databases">
        <title>Genomic Encyclopedia of Type Strains, Phase IV (KMG-IV): sequencing the most valuable type-strain genomes for metagenomic binning, comparative biology and taxonomic classification.</title>
        <authorList>
            <person name="Goeker M."/>
        </authorList>
    </citation>
    <scope>NUCLEOTIDE SEQUENCE [LARGE SCALE GENOMIC DNA]</scope>
    <source>
        <strain evidence="16 17">DSM 24875</strain>
    </source>
</reference>
<feature type="binding site" evidence="11">
    <location>
        <begin position="318"/>
        <end position="321"/>
    </location>
    <ligand>
        <name>FAD</name>
        <dbReference type="ChEBI" id="CHEBI:57692"/>
    </ligand>
</feature>
<dbReference type="SUPFAM" id="SSF55424">
    <property type="entry name" value="FAD/NAD-linked reductases, dimerisation (C-terminal) domain"/>
    <property type="match status" value="1"/>
</dbReference>
<dbReference type="InterPro" id="IPR016156">
    <property type="entry name" value="FAD/NAD-linked_Rdtase_dimer_sf"/>
</dbReference>
<dbReference type="InterPro" id="IPR036188">
    <property type="entry name" value="FAD/NAD-bd_sf"/>
</dbReference>
<dbReference type="PROSITE" id="PS00076">
    <property type="entry name" value="PYRIDINE_REDOX_1"/>
    <property type="match status" value="1"/>
</dbReference>
<feature type="binding site" evidence="11">
    <location>
        <position position="272"/>
    </location>
    <ligand>
        <name>NAD(+)</name>
        <dbReference type="ChEBI" id="CHEBI:57540"/>
    </ligand>
</feature>
<evidence type="ECO:0000259" key="14">
    <source>
        <dbReference type="Pfam" id="PF02852"/>
    </source>
</evidence>
<evidence type="ECO:0000256" key="13">
    <source>
        <dbReference type="RuleBase" id="RU003692"/>
    </source>
</evidence>
<dbReference type="Proteomes" id="UP000253529">
    <property type="component" value="Unassembled WGS sequence"/>
</dbReference>
<dbReference type="InterPro" id="IPR004099">
    <property type="entry name" value="Pyr_nucl-diS_OxRdtase_dimer"/>
</dbReference>
<sequence>MSYDLVVIGAGPGGYVCAIRAAQLGLKVAVVEKRKTLGGTCLNIGCIPSKALLYASEMFEEANHGMAPLGVVVAAPTLDHAALMKHKDDTVAANVNGVAYLFKKNKVDSLTGEGSIRSPGKVVVKGEDGNEKLLETKAIVIATGSDVAKLPGVEIDETTVVSSTGALSLPKVPRKLIVVGAGVIGLELGSVWRRLGAEVTVVEFLDRILPGMDGEVAKQFQRLLEKQGFAFHLGHKVTGVEKAGEGVRATIEPAAGGEAKVLDADVVLVAIGRRPYTHNLGLEAQGVAMDRGMIAVDQHFATNVPGIYAIGDVVRGPMLAHKAEDEGVALAEILAGQAGHVNYDVIPGVVYTSPEIASVGKTEEELKAAGVAYKIGKFPFTANGRARAMRHTDGFVKILADAATDRVLGAHIVGFGAGEMIHEVCVLMEFGGSAEDLARTCHAHPTMSEAVKEAAMAVDKRAIHV</sequence>
<dbReference type="FunFam" id="3.30.390.30:FF:000001">
    <property type="entry name" value="Dihydrolipoyl dehydrogenase"/>
    <property type="match status" value="1"/>
</dbReference>